<dbReference type="EMBL" id="MU250530">
    <property type="protein sequence ID" value="KAG7448171.1"/>
    <property type="molecule type" value="Genomic_DNA"/>
</dbReference>
<sequence>EAYNIEPALLLAIASTGNVIDFTAGTFTLDVLKKHNVIEHDASISRSDFLLGDNLHFNETIYTALAQSNPSVSYYNTTSAGQVIKQRIADDRLANPKIFLTPVNCEIHAIESALYLSVMGDPSTGVAPKRLVDIFFREERMPFGGGWNIPSMLINEASLLELGSDIVQASGDDCIQDI</sequence>
<dbReference type="AlphaFoldDB" id="A0A9P7VVA2"/>
<evidence type="ECO:0000256" key="1">
    <source>
        <dbReference type="ARBA" id="ARBA00001970"/>
    </source>
</evidence>
<evidence type="ECO:0000313" key="9">
    <source>
        <dbReference type="EMBL" id="KAG7448171.1"/>
    </source>
</evidence>
<dbReference type="Pfam" id="PF01328">
    <property type="entry name" value="Peroxidase_2"/>
    <property type="match status" value="1"/>
</dbReference>
<dbReference type="Gene3D" id="1.10.489.10">
    <property type="entry name" value="Chloroperoxidase-like"/>
    <property type="match status" value="1"/>
</dbReference>
<keyword evidence="5" id="KW-0560">Oxidoreductase</keyword>
<evidence type="ECO:0000313" key="10">
    <source>
        <dbReference type="Proteomes" id="UP000812287"/>
    </source>
</evidence>
<dbReference type="InterPro" id="IPR000028">
    <property type="entry name" value="Chloroperoxidase"/>
</dbReference>
<evidence type="ECO:0000256" key="4">
    <source>
        <dbReference type="ARBA" id="ARBA00022723"/>
    </source>
</evidence>
<dbReference type="PANTHER" id="PTHR33577:SF9">
    <property type="entry name" value="PEROXIDASE STCC"/>
    <property type="match status" value="1"/>
</dbReference>
<feature type="non-terminal residue" evidence="9">
    <location>
        <position position="1"/>
    </location>
</feature>
<comment type="similarity">
    <text evidence="7">Belongs to the chloroperoxidase family.</text>
</comment>
<dbReference type="GO" id="GO:0046872">
    <property type="term" value="F:metal ion binding"/>
    <property type="evidence" value="ECO:0007669"/>
    <property type="project" value="UniProtKB-KW"/>
</dbReference>
<dbReference type="InterPro" id="IPR036851">
    <property type="entry name" value="Chloroperoxidase-like_sf"/>
</dbReference>
<evidence type="ECO:0000256" key="7">
    <source>
        <dbReference type="ARBA" id="ARBA00025795"/>
    </source>
</evidence>
<evidence type="ECO:0000256" key="3">
    <source>
        <dbReference type="ARBA" id="ARBA00022617"/>
    </source>
</evidence>
<reference evidence="9" key="1">
    <citation type="submission" date="2020-11" db="EMBL/GenBank/DDBJ databases">
        <title>Adaptations for nitrogen fixation in a non-lichenized fungal sporocarp promotes dispersal by wood-feeding termites.</title>
        <authorList>
            <consortium name="DOE Joint Genome Institute"/>
            <person name="Koch R.A."/>
            <person name="Yoon G."/>
            <person name="Arayal U."/>
            <person name="Lail K."/>
            <person name="Amirebrahimi M."/>
            <person name="Labutti K."/>
            <person name="Lipzen A."/>
            <person name="Riley R."/>
            <person name="Barry K."/>
            <person name="Henrissat B."/>
            <person name="Grigoriev I.V."/>
            <person name="Herr J.R."/>
            <person name="Aime M.C."/>
        </authorList>
    </citation>
    <scope>NUCLEOTIDE SEQUENCE</scope>
    <source>
        <strain evidence="9">MCA 3950</strain>
    </source>
</reference>
<keyword evidence="6" id="KW-0408">Iron</keyword>
<feature type="domain" description="Heme haloperoxidase family profile" evidence="8">
    <location>
        <begin position="1"/>
        <end position="164"/>
    </location>
</feature>
<proteinExistence type="inferred from homology"/>
<keyword evidence="4" id="KW-0479">Metal-binding</keyword>
<accession>A0A9P7VVA2</accession>
<keyword evidence="3" id="KW-0349">Heme</keyword>
<dbReference type="PROSITE" id="PS51405">
    <property type="entry name" value="HEME_HALOPEROXIDASE"/>
    <property type="match status" value="1"/>
</dbReference>
<dbReference type="SUPFAM" id="SSF47571">
    <property type="entry name" value="Cloroperoxidase"/>
    <property type="match status" value="1"/>
</dbReference>
<dbReference type="GeneID" id="66105312"/>
<keyword evidence="2" id="KW-0575">Peroxidase</keyword>
<keyword evidence="10" id="KW-1185">Reference proteome</keyword>
<gene>
    <name evidence="9" type="ORF">BT62DRAFT_890121</name>
</gene>
<dbReference type="GO" id="GO:0004601">
    <property type="term" value="F:peroxidase activity"/>
    <property type="evidence" value="ECO:0007669"/>
    <property type="project" value="UniProtKB-KW"/>
</dbReference>
<evidence type="ECO:0000256" key="2">
    <source>
        <dbReference type="ARBA" id="ARBA00022559"/>
    </source>
</evidence>
<evidence type="ECO:0000259" key="8">
    <source>
        <dbReference type="PROSITE" id="PS51405"/>
    </source>
</evidence>
<name>A0A9P7VVA2_9AGAR</name>
<evidence type="ECO:0000256" key="6">
    <source>
        <dbReference type="ARBA" id="ARBA00023004"/>
    </source>
</evidence>
<protein>
    <recommendedName>
        <fullName evidence="8">Heme haloperoxidase family profile domain-containing protein</fullName>
    </recommendedName>
</protein>
<dbReference type="RefSeq" id="XP_043041671.1">
    <property type="nucleotide sequence ID" value="XM_043183015.1"/>
</dbReference>
<organism evidence="9 10">
    <name type="scientific">Guyanagaster necrorhizus</name>
    <dbReference type="NCBI Taxonomy" id="856835"/>
    <lineage>
        <taxon>Eukaryota</taxon>
        <taxon>Fungi</taxon>
        <taxon>Dikarya</taxon>
        <taxon>Basidiomycota</taxon>
        <taxon>Agaricomycotina</taxon>
        <taxon>Agaricomycetes</taxon>
        <taxon>Agaricomycetidae</taxon>
        <taxon>Agaricales</taxon>
        <taxon>Marasmiineae</taxon>
        <taxon>Physalacriaceae</taxon>
        <taxon>Guyanagaster</taxon>
    </lineage>
</organism>
<comment type="caution">
    <text evidence="9">The sequence shown here is derived from an EMBL/GenBank/DDBJ whole genome shotgun (WGS) entry which is preliminary data.</text>
</comment>
<dbReference type="OrthoDB" id="407298at2759"/>
<dbReference type="PANTHER" id="PTHR33577">
    <property type="entry name" value="STERIGMATOCYSTIN BIOSYNTHESIS PEROXIDASE STCC-RELATED"/>
    <property type="match status" value="1"/>
</dbReference>
<comment type="cofactor">
    <cofactor evidence="1">
        <name>heme b</name>
        <dbReference type="ChEBI" id="CHEBI:60344"/>
    </cofactor>
</comment>
<dbReference type="Proteomes" id="UP000812287">
    <property type="component" value="Unassembled WGS sequence"/>
</dbReference>
<evidence type="ECO:0000256" key="5">
    <source>
        <dbReference type="ARBA" id="ARBA00023002"/>
    </source>
</evidence>